<keyword evidence="1" id="KW-1133">Transmembrane helix</keyword>
<feature type="transmembrane region" description="Helical" evidence="1">
    <location>
        <begin position="131"/>
        <end position="148"/>
    </location>
</feature>
<accession>A0A061AAA6</accession>
<feature type="transmembrane region" description="Helical" evidence="1">
    <location>
        <begin position="26"/>
        <end position="44"/>
    </location>
</feature>
<evidence type="ECO:0000313" key="2">
    <source>
        <dbReference type="EMBL" id="CDR30835.1"/>
    </source>
</evidence>
<keyword evidence="1" id="KW-0812">Transmembrane</keyword>
<reference evidence="3" key="1">
    <citation type="submission" date="2014-05" db="EMBL/GenBank/DDBJ databases">
        <authorList>
            <person name="Kube M."/>
        </authorList>
    </citation>
    <scope>NUCLEOTIDE SEQUENCE [LARGE SCALE GENOMIC DNA]</scope>
</reference>
<dbReference type="Proteomes" id="UP000032434">
    <property type="component" value="Chromosome 1"/>
</dbReference>
<keyword evidence="1" id="KW-0472">Membrane</keyword>
<sequence length="256" mass="30131">MIFWTLLLSSLSVMIILYLLWGHKKIWFIVVSYGILAFLAGYLIKIFFPGLYRLDLLAFLIPYLLLFPIHFSTLYIVNNYVLHDDKVVSKYLIAIYNRILFILWGFLIVLLIGIGLALWDALFNQFSAENIWSMSVTGFCSLIVLYGISSFGYKKIFSYILVVGKTNKQVYILHTNKSRLSVDKTLNVDYLYPRGIYSENHQIQYLYYLDQDIDMSKTDFEPYESELYEVLKNNIESYEKLEEVYTEYIERKSSIS</sequence>
<keyword evidence="3" id="KW-1185">Reference proteome</keyword>
<dbReference type="STRING" id="35623.Aocu_07620"/>
<gene>
    <name evidence="2" type="ORF">Aocu_07620</name>
</gene>
<evidence type="ECO:0000313" key="3">
    <source>
        <dbReference type="Proteomes" id="UP000032434"/>
    </source>
</evidence>
<dbReference type="InParanoid" id="A0A061AAA6"/>
<organism evidence="2 3">
    <name type="scientific">Acholeplasma oculi</name>
    <dbReference type="NCBI Taxonomy" id="35623"/>
    <lineage>
        <taxon>Bacteria</taxon>
        <taxon>Bacillati</taxon>
        <taxon>Mycoplasmatota</taxon>
        <taxon>Mollicutes</taxon>
        <taxon>Acholeplasmatales</taxon>
        <taxon>Acholeplasmataceae</taxon>
        <taxon>Acholeplasma</taxon>
    </lineage>
</organism>
<feature type="transmembrane region" description="Helical" evidence="1">
    <location>
        <begin position="6"/>
        <end position="21"/>
    </location>
</feature>
<feature type="transmembrane region" description="Helical" evidence="1">
    <location>
        <begin position="99"/>
        <end position="119"/>
    </location>
</feature>
<dbReference type="KEGG" id="aoc:Aocu_07620"/>
<evidence type="ECO:0000256" key="1">
    <source>
        <dbReference type="SAM" id="Phobius"/>
    </source>
</evidence>
<dbReference type="HOGENOM" id="CLU_1084263_0_0_14"/>
<dbReference type="AlphaFoldDB" id="A0A061AAA6"/>
<dbReference type="EMBL" id="LK028559">
    <property type="protein sequence ID" value="CDR30835.1"/>
    <property type="molecule type" value="Genomic_DNA"/>
</dbReference>
<protein>
    <submittedName>
        <fullName evidence="2">Uncharacterized protein</fullName>
    </submittedName>
</protein>
<proteinExistence type="predicted"/>
<name>A0A061AAA6_9MOLU</name>
<dbReference type="OrthoDB" id="384574at2"/>
<dbReference type="PATRIC" id="fig|35623.3.peg.762"/>
<dbReference type="RefSeq" id="WP_045749333.1">
    <property type="nucleotide sequence ID" value="NZ_FUZK01000001.1"/>
</dbReference>
<feature type="transmembrane region" description="Helical" evidence="1">
    <location>
        <begin position="56"/>
        <end position="78"/>
    </location>
</feature>